<dbReference type="SUPFAM" id="SSF55785">
    <property type="entry name" value="PYP-like sensor domain (PAS domain)"/>
    <property type="match status" value="1"/>
</dbReference>
<feature type="compositionally biased region" description="Low complexity" evidence="15">
    <location>
        <begin position="32"/>
        <end position="50"/>
    </location>
</feature>
<evidence type="ECO:0000256" key="11">
    <source>
        <dbReference type="ARBA" id="ARBA00022840"/>
    </source>
</evidence>
<dbReference type="Proteomes" id="UP000597507">
    <property type="component" value="Unassembled WGS sequence"/>
</dbReference>
<keyword evidence="9" id="KW-0547">Nucleotide-binding</keyword>
<dbReference type="PANTHER" id="PTHR41523">
    <property type="entry name" value="TWO-COMPONENT SYSTEM SENSOR PROTEIN"/>
    <property type="match status" value="1"/>
</dbReference>
<feature type="region of interest" description="Disordered" evidence="15">
    <location>
        <begin position="671"/>
        <end position="697"/>
    </location>
</feature>
<keyword evidence="8" id="KW-0677">Repeat</keyword>
<dbReference type="Pfam" id="PF08447">
    <property type="entry name" value="PAS_3"/>
    <property type="match status" value="1"/>
</dbReference>
<dbReference type="InterPro" id="IPR007895">
    <property type="entry name" value="MASE1"/>
</dbReference>
<keyword evidence="11" id="KW-0067">ATP-binding</keyword>
<dbReference type="GO" id="GO:0004673">
    <property type="term" value="F:protein histidine kinase activity"/>
    <property type="evidence" value="ECO:0007669"/>
    <property type="project" value="UniProtKB-EC"/>
</dbReference>
<keyword evidence="13 16" id="KW-0472">Membrane</keyword>
<feature type="transmembrane region" description="Helical" evidence="16">
    <location>
        <begin position="262"/>
        <end position="282"/>
    </location>
</feature>
<keyword evidence="12 16" id="KW-1133">Transmembrane helix</keyword>
<evidence type="ECO:0000256" key="15">
    <source>
        <dbReference type="SAM" id="MobiDB-lite"/>
    </source>
</evidence>
<feature type="transmembrane region" description="Helical" evidence="16">
    <location>
        <begin position="343"/>
        <end position="365"/>
    </location>
</feature>
<dbReference type="Gene3D" id="3.30.450.20">
    <property type="entry name" value="PAS domain"/>
    <property type="match status" value="1"/>
</dbReference>
<dbReference type="GO" id="GO:0005886">
    <property type="term" value="C:plasma membrane"/>
    <property type="evidence" value="ECO:0007669"/>
    <property type="project" value="UniProtKB-SubCell"/>
</dbReference>
<feature type="region of interest" description="Disordered" evidence="15">
    <location>
        <begin position="736"/>
        <end position="762"/>
    </location>
</feature>
<proteinExistence type="predicted"/>
<organism evidence="18 19">
    <name type="scientific">Caldovatus sediminis</name>
    <dbReference type="NCBI Taxonomy" id="2041189"/>
    <lineage>
        <taxon>Bacteria</taxon>
        <taxon>Pseudomonadati</taxon>
        <taxon>Pseudomonadota</taxon>
        <taxon>Alphaproteobacteria</taxon>
        <taxon>Acetobacterales</taxon>
        <taxon>Roseomonadaceae</taxon>
        <taxon>Caldovatus</taxon>
    </lineage>
</organism>
<feature type="domain" description="PAC" evidence="17">
    <location>
        <begin position="481"/>
        <end position="537"/>
    </location>
</feature>
<dbReference type="InterPro" id="IPR011102">
    <property type="entry name" value="Sig_transdc_His_kinase_HWE"/>
</dbReference>
<evidence type="ECO:0000256" key="8">
    <source>
        <dbReference type="ARBA" id="ARBA00022737"/>
    </source>
</evidence>
<feature type="transmembrane region" description="Helical" evidence="16">
    <location>
        <begin position="302"/>
        <end position="322"/>
    </location>
</feature>
<evidence type="ECO:0000256" key="2">
    <source>
        <dbReference type="ARBA" id="ARBA00004651"/>
    </source>
</evidence>
<evidence type="ECO:0000256" key="13">
    <source>
        <dbReference type="ARBA" id="ARBA00023136"/>
    </source>
</evidence>
<evidence type="ECO:0000256" key="6">
    <source>
        <dbReference type="ARBA" id="ARBA00022679"/>
    </source>
</evidence>
<feature type="coiled-coil region" evidence="14">
    <location>
        <begin position="360"/>
        <end position="405"/>
    </location>
</feature>
<dbReference type="InterPro" id="IPR036890">
    <property type="entry name" value="HATPase_C_sf"/>
</dbReference>
<dbReference type="EMBL" id="BMKS01000019">
    <property type="protein sequence ID" value="GGG49066.1"/>
    <property type="molecule type" value="Genomic_DNA"/>
</dbReference>
<comment type="caution">
    <text evidence="18">The sequence shown here is derived from an EMBL/GenBank/DDBJ whole genome shotgun (WGS) entry which is preliminary data.</text>
</comment>
<dbReference type="SUPFAM" id="SSF55874">
    <property type="entry name" value="ATPase domain of HSP90 chaperone/DNA topoisomerase II/histidine kinase"/>
    <property type="match status" value="1"/>
</dbReference>
<evidence type="ECO:0000256" key="14">
    <source>
        <dbReference type="SAM" id="Coils"/>
    </source>
</evidence>
<evidence type="ECO:0000256" key="12">
    <source>
        <dbReference type="ARBA" id="ARBA00022989"/>
    </source>
</evidence>
<dbReference type="EC" id="2.7.13.3" evidence="3"/>
<feature type="transmembrane region" description="Helical" evidence="16">
    <location>
        <begin position="130"/>
        <end position="148"/>
    </location>
</feature>
<evidence type="ECO:0000256" key="4">
    <source>
        <dbReference type="ARBA" id="ARBA00022475"/>
    </source>
</evidence>
<comment type="subcellular location">
    <subcellularLocation>
        <location evidence="2">Cell membrane</location>
        <topology evidence="2">Multi-pass membrane protein</topology>
    </subcellularLocation>
</comment>
<dbReference type="InterPro" id="IPR035965">
    <property type="entry name" value="PAS-like_dom_sf"/>
</dbReference>
<gene>
    <name evidence="18" type="ORF">GCM10010964_40510</name>
</gene>
<evidence type="ECO:0000256" key="7">
    <source>
        <dbReference type="ARBA" id="ARBA00022692"/>
    </source>
</evidence>
<dbReference type="Gene3D" id="3.30.565.10">
    <property type="entry name" value="Histidine kinase-like ATPase, C-terminal domain"/>
    <property type="match status" value="1"/>
</dbReference>
<keyword evidence="6" id="KW-0808">Transferase</keyword>
<dbReference type="InterPro" id="IPR000700">
    <property type="entry name" value="PAS-assoc_C"/>
</dbReference>
<protein>
    <recommendedName>
        <fullName evidence="3">histidine kinase</fullName>
        <ecNumber evidence="3">2.7.13.3</ecNumber>
    </recommendedName>
</protein>
<keyword evidence="14" id="KW-0175">Coiled coil</keyword>
<feature type="transmembrane region" description="Helical" evidence="16">
    <location>
        <begin position="154"/>
        <end position="175"/>
    </location>
</feature>
<dbReference type="PANTHER" id="PTHR41523:SF8">
    <property type="entry name" value="ETHYLENE RESPONSE SENSOR PROTEIN"/>
    <property type="match status" value="1"/>
</dbReference>
<accession>A0A8J2ZF07</accession>
<name>A0A8J2ZF07_9PROT</name>
<feature type="transmembrane region" description="Helical" evidence="16">
    <location>
        <begin position="227"/>
        <end position="250"/>
    </location>
</feature>
<sequence length="762" mass="78042">MSIGLPPGSSGGLHGAVLTEPPWTPSHPLASAATAGADPQVAPAAATAEAEPTRTEAARGGAGRAPLPWARAAAPPVLILLSLFLLGYFAGALAGHAAALGPSRVATFWPAAGLYLAALLIAGERRRWPAVIVAAAAANLVADVLLLGRTMPATLGLIGANTIEGLLGAVLVQQLRRSKEPPRLDRLGDLLAVLAAAVTAPAMGATLGAGATADPLAGGMLETWKVWWAADAVGIAVGTPVVLGLAAWGGQPVPPVAVLRRRAAEALAALTLVAVLASLVFWDSRVQGPVSFLALPPLLWPALRFGPGVVALSVSVLTAVAIGGTSAGYGPFASEFLPASAQIVLLQIFLVVAAGTAHALSAAVAERRAAIQRLAQLNAELEERVAERTAELKAANARLAEGEARLRLALGGAGLGTWQRELNGGGASWDERAAEIYGGLWMGGEGGGDAEARLRERVHPDDWPKREAALAAALAGATDGFAVEYRVRRLIGGGGWNWVADYGAVVARDPASGAPLRLAGVVQDISERKAAEERQALLAREVDHRAKNVLAVTKALLRLSRRDDPTSFAETVEGRIDALARAHNLLAQNRWSGAELRNLVAEELAAYAGRVEFLGPPVRLAPDAAQPVAMVLHELATNAAKHGALSVATGRVVVSWAPMPEPSGGLRLTWTESGGPPPARSAGGAAPAATVPSGGGGFGSRLIQQTVRHQLGGTVTTEWAEEGLRCIVTIPARRLLPGSAGGPSGQQAPAADGTVKPAREPA</sequence>
<evidence type="ECO:0000256" key="10">
    <source>
        <dbReference type="ARBA" id="ARBA00022777"/>
    </source>
</evidence>
<dbReference type="Pfam" id="PF07536">
    <property type="entry name" value="HWE_HK"/>
    <property type="match status" value="1"/>
</dbReference>
<keyword evidence="4" id="KW-1003">Cell membrane</keyword>
<evidence type="ECO:0000256" key="16">
    <source>
        <dbReference type="SAM" id="Phobius"/>
    </source>
</evidence>
<reference evidence="18 19" key="1">
    <citation type="journal article" date="2014" name="Int. J. Syst. Evol. Microbiol.">
        <title>Complete genome sequence of Corynebacterium casei LMG S-19264T (=DSM 44701T), isolated from a smear-ripened cheese.</title>
        <authorList>
            <consortium name="US DOE Joint Genome Institute (JGI-PGF)"/>
            <person name="Walter F."/>
            <person name="Albersmeier A."/>
            <person name="Kalinowski J."/>
            <person name="Ruckert C."/>
        </authorList>
    </citation>
    <scope>NUCLEOTIDE SEQUENCE [LARGE SCALE GENOMIC DNA]</scope>
    <source>
        <strain evidence="18 19">CGMCC 1.16330</strain>
    </source>
</reference>
<dbReference type="PROSITE" id="PS50113">
    <property type="entry name" value="PAC"/>
    <property type="match status" value="1"/>
</dbReference>
<evidence type="ECO:0000256" key="1">
    <source>
        <dbReference type="ARBA" id="ARBA00000085"/>
    </source>
</evidence>
<dbReference type="GO" id="GO:0005524">
    <property type="term" value="F:ATP binding"/>
    <property type="evidence" value="ECO:0007669"/>
    <property type="project" value="UniProtKB-KW"/>
</dbReference>
<feature type="transmembrane region" description="Helical" evidence="16">
    <location>
        <begin position="105"/>
        <end position="123"/>
    </location>
</feature>
<evidence type="ECO:0000313" key="19">
    <source>
        <dbReference type="Proteomes" id="UP000597507"/>
    </source>
</evidence>
<keyword evidence="5" id="KW-0597">Phosphoprotein</keyword>
<feature type="compositionally biased region" description="Low complexity" evidence="15">
    <location>
        <begin position="680"/>
        <end position="692"/>
    </location>
</feature>
<dbReference type="AlphaFoldDB" id="A0A8J2ZF07"/>
<evidence type="ECO:0000256" key="9">
    <source>
        <dbReference type="ARBA" id="ARBA00022741"/>
    </source>
</evidence>
<keyword evidence="19" id="KW-1185">Reference proteome</keyword>
<dbReference type="SMART" id="SM00911">
    <property type="entry name" value="HWE_HK"/>
    <property type="match status" value="1"/>
</dbReference>
<comment type="catalytic activity">
    <reaction evidence="1">
        <text>ATP + protein L-histidine = ADP + protein N-phospho-L-histidine.</text>
        <dbReference type="EC" id="2.7.13.3"/>
    </reaction>
</comment>
<evidence type="ECO:0000256" key="5">
    <source>
        <dbReference type="ARBA" id="ARBA00022553"/>
    </source>
</evidence>
<dbReference type="InterPro" id="IPR013655">
    <property type="entry name" value="PAS_fold_3"/>
</dbReference>
<keyword evidence="7 16" id="KW-0812">Transmembrane</keyword>
<feature type="transmembrane region" description="Helical" evidence="16">
    <location>
        <begin position="187"/>
        <end position="207"/>
    </location>
</feature>
<keyword evidence="10" id="KW-0418">Kinase</keyword>
<evidence type="ECO:0000256" key="3">
    <source>
        <dbReference type="ARBA" id="ARBA00012438"/>
    </source>
</evidence>
<dbReference type="Pfam" id="PF05231">
    <property type="entry name" value="MASE1"/>
    <property type="match status" value="1"/>
</dbReference>
<feature type="transmembrane region" description="Helical" evidence="16">
    <location>
        <begin position="77"/>
        <end position="99"/>
    </location>
</feature>
<evidence type="ECO:0000313" key="18">
    <source>
        <dbReference type="EMBL" id="GGG49066.1"/>
    </source>
</evidence>
<feature type="region of interest" description="Disordered" evidence="15">
    <location>
        <begin position="1"/>
        <end position="62"/>
    </location>
</feature>
<evidence type="ECO:0000259" key="17">
    <source>
        <dbReference type="PROSITE" id="PS50113"/>
    </source>
</evidence>